<accession>A0A8J9US65</accession>
<evidence type="ECO:0000256" key="5">
    <source>
        <dbReference type="ARBA" id="ARBA00023128"/>
    </source>
</evidence>
<keyword evidence="4" id="KW-0809">Transit peptide</keyword>
<comment type="similarity">
    <text evidence="2">Belongs to the COA8 family.</text>
</comment>
<gene>
    <name evidence="7" type="ORF">BINO364_LOCUS5160</name>
</gene>
<dbReference type="GO" id="GO:0097193">
    <property type="term" value="P:intrinsic apoptotic signaling pathway"/>
    <property type="evidence" value="ECO:0007669"/>
    <property type="project" value="InterPro"/>
</dbReference>
<dbReference type="Proteomes" id="UP000838878">
    <property type="component" value="Chromosome 13"/>
</dbReference>
<evidence type="ECO:0000313" key="8">
    <source>
        <dbReference type="Proteomes" id="UP000838878"/>
    </source>
</evidence>
<evidence type="ECO:0000313" key="7">
    <source>
        <dbReference type="EMBL" id="CAH0718727.1"/>
    </source>
</evidence>
<keyword evidence="5" id="KW-0496">Mitochondrion</keyword>
<dbReference type="EMBL" id="OV170233">
    <property type="protein sequence ID" value="CAH0718727.1"/>
    <property type="molecule type" value="Genomic_DNA"/>
</dbReference>
<dbReference type="AlphaFoldDB" id="A0A8J9US65"/>
<dbReference type="PANTHER" id="PTHR31107:SF2">
    <property type="entry name" value="CYTOCHROME C OXIDASE ASSEMBLY FACTOR 8"/>
    <property type="match status" value="1"/>
</dbReference>
<keyword evidence="3" id="KW-0999">Mitochondrion inner membrane</keyword>
<proteinExistence type="inferred from homology"/>
<organism evidence="7 8">
    <name type="scientific">Brenthis ino</name>
    <name type="common">lesser marbled fritillary</name>
    <dbReference type="NCBI Taxonomy" id="405034"/>
    <lineage>
        <taxon>Eukaryota</taxon>
        <taxon>Metazoa</taxon>
        <taxon>Ecdysozoa</taxon>
        <taxon>Arthropoda</taxon>
        <taxon>Hexapoda</taxon>
        <taxon>Insecta</taxon>
        <taxon>Pterygota</taxon>
        <taxon>Neoptera</taxon>
        <taxon>Endopterygota</taxon>
        <taxon>Lepidoptera</taxon>
        <taxon>Glossata</taxon>
        <taxon>Ditrysia</taxon>
        <taxon>Papilionoidea</taxon>
        <taxon>Nymphalidae</taxon>
        <taxon>Heliconiinae</taxon>
        <taxon>Argynnini</taxon>
        <taxon>Brenthis</taxon>
    </lineage>
</organism>
<name>A0A8J9US65_9NEOP</name>
<evidence type="ECO:0008006" key="9">
    <source>
        <dbReference type="Google" id="ProtNLM"/>
    </source>
</evidence>
<dbReference type="Pfam" id="PF10231">
    <property type="entry name" value="COA8"/>
    <property type="match status" value="1"/>
</dbReference>
<dbReference type="OrthoDB" id="6246201at2759"/>
<evidence type="ECO:0000256" key="6">
    <source>
        <dbReference type="ARBA" id="ARBA00023136"/>
    </source>
</evidence>
<protein>
    <recommendedName>
        <fullName evidence="9">Apoptogenic protein 1</fullName>
    </recommendedName>
</protein>
<evidence type="ECO:0000256" key="2">
    <source>
        <dbReference type="ARBA" id="ARBA00005453"/>
    </source>
</evidence>
<dbReference type="PANTHER" id="PTHR31107">
    <property type="entry name" value="APOPTOGENIC PROTEIN 1, MITOCHONDRIAL"/>
    <property type="match status" value="1"/>
</dbReference>
<feature type="non-terminal residue" evidence="7">
    <location>
        <position position="121"/>
    </location>
</feature>
<keyword evidence="6" id="KW-0472">Membrane</keyword>
<reference evidence="7" key="1">
    <citation type="submission" date="2021-12" db="EMBL/GenBank/DDBJ databases">
        <authorList>
            <person name="Martin H S."/>
        </authorList>
    </citation>
    <scope>NUCLEOTIDE SEQUENCE</scope>
</reference>
<sequence>MIGPPDPVSNLRKIIFKEPKNETNLEKKYRKLRHEVQEWNQNFWTQHNSRFFKERKAYLKKNLPEGKTNLTADEMSVFYKAFLDKNWKTHLSYNKEWYMKNFTLLTLAIQIKIKKIFKIKA</sequence>
<comment type="subcellular location">
    <subcellularLocation>
        <location evidence="1">Mitochondrion inner membrane</location>
        <topology evidence="1">Peripheral membrane protein</topology>
        <orientation evidence="1">Matrix side</orientation>
    </subcellularLocation>
</comment>
<keyword evidence="8" id="KW-1185">Reference proteome</keyword>
<evidence type="ECO:0000256" key="3">
    <source>
        <dbReference type="ARBA" id="ARBA00022792"/>
    </source>
</evidence>
<dbReference type="InterPro" id="IPR018796">
    <property type="entry name" value="COA8"/>
</dbReference>
<evidence type="ECO:0000256" key="4">
    <source>
        <dbReference type="ARBA" id="ARBA00022946"/>
    </source>
</evidence>
<evidence type="ECO:0000256" key="1">
    <source>
        <dbReference type="ARBA" id="ARBA00004443"/>
    </source>
</evidence>
<dbReference type="GO" id="GO:0005743">
    <property type="term" value="C:mitochondrial inner membrane"/>
    <property type="evidence" value="ECO:0007669"/>
    <property type="project" value="UniProtKB-SubCell"/>
</dbReference>